<accession>D2U4B4</accession>
<dbReference type="GO" id="GO:0005829">
    <property type="term" value="C:cytosol"/>
    <property type="evidence" value="ECO:0007669"/>
    <property type="project" value="TreeGrafter"/>
</dbReference>
<feature type="active site" description="Proton acceptor" evidence="8">
    <location>
        <position position="380"/>
    </location>
</feature>
<proteinExistence type="inferred from homology"/>
<feature type="domain" description="Thiolase C-terminal" evidence="11">
    <location>
        <begin position="254"/>
        <end position="392"/>
    </location>
</feature>
<dbReference type="PROSITE" id="PS00098">
    <property type="entry name" value="THIOLASE_1"/>
    <property type="match status" value="1"/>
</dbReference>
<evidence type="ECO:0000256" key="5">
    <source>
        <dbReference type="ARBA" id="ARBA00022963"/>
    </source>
</evidence>
<dbReference type="GO" id="GO:0016042">
    <property type="term" value="P:lipid catabolic process"/>
    <property type="evidence" value="ECO:0007669"/>
    <property type="project" value="UniProtKB-KW"/>
</dbReference>
<keyword evidence="6" id="KW-0443">Lipid metabolism</keyword>
<dbReference type="PANTHER" id="PTHR18919">
    <property type="entry name" value="ACETYL-COA C-ACYLTRANSFERASE"/>
    <property type="match status" value="1"/>
</dbReference>
<dbReference type="PANTHER" id="PTHR18919:SF107">
    <property type="entry name" value="ACETYL-COA ACETYLTRANSFERASE, CYTOSOLIC"/>
    <property type="match status" value="1"/>
</dbReference>
<dbReference type="InterPro" id="IPR020613">
    <property type="entry name" value="Thiolase_CS"/>
</dbReference>
<evidence type="ECO:0000256" key="1">
    <source>
        <dbReference type="ARBA" id="ARBA00010982"/>
    </source>
</evidence>
<dbReference type="SUPFAM" id="SSF53901">
    <property type="entry name" value="Thiolase-like"/>
    <property type="match status" value="2"/>
</dbReference>
<dbReference type="GO" id="GO:0006631">
    <property type="term" value="P:fatty acid metabolic process"/>
    <property type="evidence" value="ECO:0007669"/>
    <property type="project" value="UniProtKB-KW"/>
</dbReference>
<feature type="active site" description="Proton acceptor" evidence="8">
    <location>
        <position position="350"/>
    </location>
</feature>
<dbReference type="PROSITE" id="PS00737">
    <property type="entry name" value="THIOLASE_2"/>
    <property type="match status" value="1"/>
</dbReference>
<dbReference type="PROSITE" id="PS00099">
    <property type="entry name" value="THIOLASE_3"/>
    <property type="match status" value="1"/>
</dbReference>
<dbReference type="AlphaFoldDB" id="D2U4B4"/>
<dbReference type="InterPro" id="IPR020615">
    <property type="entry name" value="Thiolase_acyl_enz_int_AS"/>
</dbReference>
<dbReference type="NCBIfam" id="NF006516">
    <property type="entry name" value="PRK08963.1"/>
    <property type="match status" value="1"/>
</dbReference>
<keyword evidence="7 9" id="KW-0012">Acyltransferase</keyword>
<evidence type="ECO:0000256" key="8">
    <source>
        <dbReference type="PIRSR" id="PIRSR000429-1"/>
    </source>
</evidence>
<name>D2U4B4_9GAMM</name>
<dbReference type="InterPro" id="IPR020610">
    <property type="entry name" value="Thiolase_AS"/>
</dbReference>
<keyword evidence="5" id="KW-0442">Lipid degradation</keyword>
<dbReference type="InterPro" id="IPR016039">
    <property type="entry name" value="Thiolase-like"/>
</dbReference>
<protein>
    <submittedName>
        <fullName evidence="12">3-ketoacyl-CoA thiolase</fullName>
    </submittedName>
</protein>
<feature type="domain" description="Thiolase N-terminal" evidence="10">
    <location>
        <begin position="2"/>
        <end position="245"/>
    </location>
</feature>
<dbReference type="CDD" id="cd00751">
    <property type="entry name" value="thiolase"/>
    <property type="match status" value="1"/>
</dbReference>
<evidence type="ECO:0000256" key="6">
    <source>
        <dbReference type="ARBA" id="ARBA00023098"/>
    </source>
</evidence>
<feature type="active site" description="Acyl-thioester intermediate" evidence="8">
    <location>
        <position position="57"/>
    </location>
</feature>
<keyword evidence="4" id="KW-0276">Fatty acid metabolism</keyword>
<dbReference type="InterPro" id="IPR012806">
    <property type="entry name" value="Ac-CoA_C-AcTrfase_FadI"/>
</dbReference>
<comment type="similarity">
    <text evidence="1 9">Belongs to the thiolase-like superfamily. Thiolase family.</text>
</comment>
<evidence type="ECO:0000256" key="4">
    <source>
        <dbReference type="ARBA" id="ARBA00022832"/>
    </source>
</evidence>
<dbReference type="EMBL" id="FN545267">
    <property type="protein sequence ID" value="CBA76401.1"/>
    <property type="molecule type" value="Genomic_DNA"/>
</dbReference>
<dbReference type="FunFam" id="3.40.47.10:FF:000011">
    <property type="entry name" value="3-ketoacyl-CoA thiolase"/>
    <property type="match status" value="1"/>
</dbReference>
<evidence type="ECO:0000256" key="3">
    <source>
        <dbReference type="ARBA" id="ARBA00022679"/>
    </source>
</evidence>
<evidence type="ECO:0000256" key="2">
    <source>
        <dbReference type="ARBA" id="ARBA00022490"/>
    </source>
</evidence>
<evidence type="ECO:0000259" key="11">
    <source>
        <dbReference type="Pfam" id="PF02803"/>
    </source>
</evidence>
<dbReference type="NCBIfam" id="TIGR02446">
    <property type="entry name" value="FadI"/>
    <property type="match status" value="1"/>
</dbReference>
<reference evidence="12" key="1">
    <citation type="journal article" date="2010" name="Insect Mol. Biol.">
        <title>The draft genome sequence of Arsenophonus nasoniae, son-killer bacterium of Nasonia vitripennis, reveals genes associated with virulence and symbiosis.</title>
        <authorList>
            <person name="Wilkes T."/>
            <person name="Darby A.C."/>
            <person name="Choi J."/>
            <person name="Colborne J.K."/>
            <person name="Werren J.H."/>
            <person name="Hurst G.D.D."/>
        </authorList>
    </citation>
    <scope>NUCLEOTIDE SEQUENCE</scope>
</reference>
<evidence type="ECO:0000313" key="12">
    <source>
        <dbReference type="EMBL" id="CBA76401.1"/>
    </source>
</evidence>
<dbReference type="InterPro" id="IPR020616">
    <property type="entry name" value="Thiolase_N"/>
</dbReference>
<dbReference type="GO" id="GO:0003988">
    <property type="term" value="F:acetyl-CoA C-acyltransferase activity"/>
    <property type="evidence" value="ECO:0007669"/>
    <property type="project" value="InterPro"/>
</dbReference>
<evidence type="ECO:0000256" key="9">
    <source>
        <dbReference type="RuleBase" id="RU003557"/>
    </source>
</evidence>
<dbReference type="Gene3D" id="3.40.47.10">
    <property type="match status" value="1"/>
</dbReference>
<dbReference type="Pfam" id="PF00108">
    <property type="entry name" value="Thiolase_N"/>
    <property type="match status" value="1"/>
</dbReference>
<keyword evidence="2" id="KW-0963">Cytoplasm</keyword>
<dbReference type="InterPro" id="IPR002155">
    <property type="entry name" value="Thiolase"/>
</dbReference>
<sequence length="394" mass="42129">MVVSELVIRSGIDSQFIDQVVFGQVVQMPEAPNIAREIVLGAGLPVSTDAYSISRACATSFQAITNIIESMMAGSIKVGIAGGADSSSVLPIGVTKKMASTLIDLNRAKSISQRLRLLSKLGFRDFLPVSPAVAEYSTGLRMGDTAEQMAKTYHISREEQDAFAHRSHILAAQAWDSGVLHKEVMTAHIPPFQESLSEDNNVRKDSTLSSYAKLKPAFDRRHGTVTAANSTPMTDGAAAVMLMFESNAKTLGITPLGYIRSYAFSAIDVWQDMLLGPSYATPLALKRAGLSLKDLTLIDMHEAFSAQVLANVKMFASKKFAQEKLGQSEAIGEIDMEKFNVLGGSLAYGHPFAATGARMVIQTLNELHRRGGGLALTTACAAGGLGAAMILEVE</sequence>
<gene>
    <name evidence="12" type="primary">fadA</name>
    <name evidence="12" type="ORF">ARN_35270</name>
</gene>
<organism evidence="12">
    <name type="scientific">Arsenophonus nasoniae</name>
    <name type="common">son-killer infecting Nasonia vitripennis</name>
    <dbReference type="NCBI Taxonomy" id="638"/>
    <lineage>
        <taxon>Bacteria</taxon>
        <taxon>Pseudomonadati</taxon>
        <taxon>Pseudomonadota</taxon>
        <taxon>Gammaproteobacteria</taxon>
        <taxon>Enterobacterales</taxon>
        <taxon>Morganellaceae</taxon>
        <taxon>Arsenophonus</taxon>
    </lineage>
</organism>
<dbReference type="Pfam" id="PF02803">
    <property type="entry name" value="Thiolase_C"/>
    <property type="match status" value="1"/>
</dbReference>
<evidence type="ECO:0000259" key="10">
    <source>
        <dbReference type="Pfam" id="PF00108"/>
    </source>
</evidence>
<evidence type="ECO:0000256" key="7">
    <source>
        <dbReference type="ARBA" id="ARBA00023315"/>
    </source>
</evidence>
<dbReference type="PIRSF" id="PIRSF000429">
    <property type="entry name" value="Ac-CoA_Ac_transf"/>
    <property type="match status" value="1"/>
</dbReference>
<dbReference type="InterPro" id="IPR020617">
    <property type="entry name" value="Thiolase_C"/>
</dbReference>
<keyword evidence="3 9" id="KW-0808">Transferase</keyword>
<dbReference type="NCBIfam" id="TIGR01930">
    <property type="entry name" value="AcCoA-C-Actrans"/>
    <property type="match status" value="1"/>
</dbReference>